<dbReference type="OrthoDB" id="8121158at2759"/>
<evidence type="ECO:0000313" key="3">
    <source>
        <dbReference type="Proteomes" id="UP000677803"/>
    </source>
</evidence>
<dbReference type="EMBL" id="CAJRST010008890">
    <property type="protein sequence ID" value="CAG5897259.1"/>
    <property type="molecule type" value="Genomic_DNA"/>
</dbReference>
<dbReference type="Proteomes" id="UP000677803">
    <property type="component" value="Unassembled WGS sequence"/>
</dbReference>
<dbReference type="AlphaFoldDB" id="A0A8S4AZN9"/>
<feature type="compositionally biased region" description="Basic and acidic residues" evidence="1">
    <location>
        <begin position="525"/>
        <end position="534"/>
    </location>
</feature>
<accession>A0A8S4AZN9</accession>
<reference evidence="2" key="1">
    <citation type="submission" date="2021-05" db="EMBL/GenBank/DDBJ databases">
        <authorList>
            <person name="Tigano A."/>
        </authorList>
    </citation>
    <scope>NUCLEOTIDE SEQUENCE</scope>
</reference>
<organism evidence="2 3">
    <name type="scientific">Menidia menidia</name>
    <name type="common">Atlantic silverside</name>
    <dbReference type="NCBI Taxonomy" id="238744"/>
    <lineage>
        <taxon>Eukaryota</taxon>
        <taxon>Metazoa</taxon>
        <taxon>Chordata</taxon>
        <taxon>Craniata</taxon>
        <taxon>Vertebrata</taxon>
        <taxon>Euteleostomi</taxon>
        <taxon>Actinopterygii</taxon>
        <taxon>Neopterygii</taxon>
        <taxon>Teleostei</taxon>
        <taxon>Neoteleostei</taxon>
        <taxon>Acanthomorphata</taxon>
        <taxon>Ovalentaria</taxon>
        <taxon>Atherinomorphae</taxon>
        <taxon>Atheriniformes</taxon>
        <taxon>Atherinopsidae</taxon>
        <taxon>Menidiinae</taxon>
        <taxon>Menidia</taxon>
    </lineage>
</organism>
<keyword evidence="3" id="KW-1185">Reference proteome</keyword>
<gene>
    <name evidence="2" type="ORF">MMEN_LOCUS8323</name>
</gene>
<sequence length="551" mass="58945">MRSFLRGPCRRERGAISSEQRRAAGLLWARRPLFPESEQGASTNRHCSPASLGVALALEWNPSPHGELNQVTNSAGKYTHTGPGLTMKAFFSSTVWKRPWPNLEVVSMNLRSIFSSARRLSQDPLLGPHHAALHHHKVVGHISVVDEAALWFQTQQVVLGGGVVLHQLAVLGVVALADLVDLLVDLRAVVVALLTGAGHREGHAGRMPGPDAGHLPQTTMDGVDLHGLLQLLAGPVHFVGDGASVQLHLHETVGGQYELKWGWGGTDLRVGDDADHLAVLLHGGEVFLQLLLALVVLPLLAVLEAALALVADVLGEDGLEGAQASGGVHVAHHANHHHGGGLHDGHRLHHLLFVHLCVATAHYRLEGRQVHGLAGVILGEALDLSTVASAPLAGQEAQRAVTRRRELTVGLRGEGEVSMLTPMDAHVLKSLKQNWQKLPKIGHSALNRGQNHTCKKAPVAQLCPDLLHYVPELTSGEASGEERHVAALQAHPEEQEVTQLVVADVDVVHQPVAVQEALPWTGGQAEERSEDRQRSAGSGRGAPLGRIPADY</sequence>
<evidence type="ECO:0000256" key="1">
    <source>
        <dbReference type="SAM" id="MobiDB-lite"/>
    </source>
</evidence>
<protein>
    <submittedName>
        <fullName evidence="2">(Atlantic silverside) hypothetical protein</fullName>
    </submittedName>
</protein>
<name>A0A8S4AZN9_9TELE</name>
<comment type="caution">
    <text evidence="2">The sequence shown here is derived from an EMBL/GenBank/DDBJ whole genome shotgun (WGS) entry which is preliminary data.</text>
</comment>
<feature type="region of interest" description="Disordered" evidence="1">
    <location>
        <begin position="518"/>
        <end position="551"/>
    </location>
</feature>
<evidence type="ECO:0000313" key="2">
    <source>
        <dbReference type="EMBL" id="CAG5897259.1"/>
    </source>
</evidence>
<proteinExistence type="predicted"/>